<evidence type="ECO:0000313" key="1">
    <source>
        <dbReference type="EMBL" id="KAF9441489.1"/>
    </source>
</evidence>
<reference evidence="1" key="1">
    <citation type="submission" date="2020-11" db="EMBL/GenBank/DDBJ databases">
        <authorList>
            <consortium name="DOE Joint Genome Institute"/>
            <person name="Ahrendt S."/>
            <person name="Riley R."/>
            <person name="Andreopoulos W."/>
            <person name="Labutti K."/>
            <person name="Pangilinan J."/>
            <person name="Ruiz-Duenas F.J."/>
            <person name="Barrasa J.M."/>
            <person name="Sanchez-Garcia M."/>
            <person name="Camarero S."/>
            <person name="Miyauchi S."/>
            <person name="Serrano A."/>
            <person name="Linde D."/>
            <person name="Babiker R."/>
            <person name="Drula E."/>
            <person name="Ayuso-Fernandez I."/>
            <person name="Pacheco R."/>
            <person name="Padilla G."/>
            <person name="Ferreira P."/>
            <person name="Barriuso J."/>
            <person name="Kellner H."/>
            <person name="Castanera R."/>
            <person name="Alfaro M."/>
            <person name="Ramirez L."/>
            <person name="Pisabarro A.G."/>
            <person name="Kuo A."/>
            <person name="Tritt A."/>
            <person name="Lipzen A."/>
            <person name="He G."/>
            <person name="Yan M."/>
            <person name="Ng V."/>
            <person name="Cullen D."/>
            <person name="Martin F."/>
            <person name="Rosso M.-N."/>
            <person name="Henrissat B."/>
            <person name="Hibbett D."/>
            <person name="Martinez A.T."/>
            <person name="Grigoriev I.V."/>
        </authorList>
    </citation>
    <scope>NUCLEOTIDE SEQUENCE</scope>
    <source>
        <strain evidence="1">MF-IS2</strain>
    </source>
</reference>
<dbReference type="Proteomes" id="UP000807342">
    <property type="component" value="Unassembled WGS sequence"/>
</dbReference>
<dbReference type="AlphaFoldDB" id="A0A9P6BX92"/>
<organism evidence="1 2">
    <name type="scientific">Macrolepiota fuliginosa MF-IS2</name>
    <dbReference type="NCBI Taxonomy" id="1400762"/>
    <lineage>
        <taxon>Eukaryota</taxon>
        <taxon>Fungi</taxon>
        <taxon>Dikarya</taxon>
        <taxon>Basidiomycota</taxon>
        <taxon>Agaricomycotina</taxon>
        <taxon>Agaricomycetes</taxon>
        <taxon>Agaricomycetidae</taxon>
        <taxon>Agaricales</taxon>
        <taxon>Agaricineae</taxon>
        <taxon>Agaricaceae</taxon>
        <taxon>Macrolepiota</taxon>
    </lineage>
</organism>
<proteinExistence type="predicted"/>
<name>A0A9P6BX92_9AGAR</name>
<sequence>MKQLAAHDFEDLLQVSLLVEPHNQLLLDLLFSLSCWHALAKLHLQTMSTIKFLQKLTQALGYYLQKFARITCTVYDAHELVQELNFYTYKLHSLGDYPSAIQQYGTYDGFSTQVMSY</sequence>
<gene>
    <name evidence="1" type="ORF">P691DRAFT_799460</name>
</gene>
<dbReference type="OrthoDB" id="3269417at2759"/>
<comment type="caution">
    <text evidence="1">The sequence shown here is derived from an EMBL/GenBank/DDBJ whole genome shotgun (WGS) entry which is preliminary data.</text>
</comment>
<keyword evidence="2" id="KW-1185">Reference proteome</keyword>
<evidence type="ECO:0000313" key="2">
    <source>
        <dbReference type="Proteomes" id="UP000807342"/>
    </source>
</evidence>
<protein>
    <submittedName>
        <fullName evidence="1">Uncharacterized protein</fullName>
    </submittedName>
</protein>
<accession>A0A9P6BX92</accession>
<dbReference type="EMBL" id="MU151889">
    <property type="protein sequence ID" value="KAF9441489.1"/>
    <property type="molecule type" value="Genomic_DNA"/>
</dbReference>